<organism evidence="4 5">
    <name type="scientific">Acanthosepion pharaonis</name>
    <name type="common">Pharaoh cuttlefish</name>
    <name type="synonym">Sepia pharaonis</name>
    <dbReference type="NCBI Taxonomy" id="158019"/>
    <lineage>
        <taxon>Eukaryota</taxon>
        <taxon>Metazoa</taxon>
        <taxon>Spiralia</taxon>
        <taxon>Lophotrochozoa</taxon>
        <taxon>Mollusca</taxon>
        <taxon>Cephalopoda</taxon>
        <taxon>Coleoidea</taxon>
        <taxon>Decapodiformes</taxon>
        <taxon>Sepiida</taxon>
        <taxon>Sepiina</taxon>
        <taxon>Sepiidae</taxon>
        <taxon>Acanthosepion</taxon>
    </lineage>
</organism>
<gene>
    <name evidence="4" type="ORF">SPHA_73005</name>
</gene>
<feature type="compositionally biased region" description="Low complexity" evidence="2">
    <location>
        <begin position="255"/>
        <end position="273"/>
    </location>
</feature>
<dbReference type="PANTHER" id="PTHR13939">
    <property type="entry name" value="NICOTINAMIDE-NUCLEOTIDE AMIDOHYDROLASE PNCC"/>
    <property type="match status" value="1"/>
</dbReference>
<feature type="region of interest" description="Disordered" evidence="2">
    <location>
        <begin position="241"/>
        <end position="283"/>
    </location>
</feature>
<dbReference type="GO" id="GO:0003919">
    <property type="term" value="F:FMN adenylyltransferase activity"/>
    <property type="evidence" value="ECO:0007669"/>
    <property type="project" value="UniProtKB-EC"/>
</dbReference>
<dbReference type="EC" id="2.7.7.2" evidence="4"/>
<dbReference type="SUPFAM" id="SSF53218">
    <property type="entry name" value="Molybdenum cofactor biosynthesis proteins"/>
    <property type="match status" value="1"/>
</dbReference>
<dbReference type="InterPro" id="IPR001453">
    <property type="entry name" value="MoaB/Mog_dom"/>
</dbReference>
<sequence length="351" mass="38938">MITPERSDDTAGIIVIGDEILKGQTADTNSHFLCKHLFTLGVKVKKITTVGDNLDEIAKEVAEFSKKFTHVITSGGVGPTHDDITFEAVAKAFEESTVLNPVIVDICKKFFKTEDLSSPVFKMALIPASARLEFGVSPVSRQKNFYPLVCIKNVYMFPGIPFLLEKAFLCHQKLFLNPHAQMHTSELYVNSDEVSITNILNKVDAKFTKVQLGSYPIFYNSPQSVVIDGIPRHVGDVRPRLTSLLPTDDGGGTTSGSNEWQEPSSSASSSDTSSESEKEEQSEFVASWSNHSLRVGRAAPTAIFMQQTYLHKRTTLPIKNRRVDVEATAFLGFGETRRIADRKRLLDIRHS</sequence>
<dbReference type="EMBL" id="CAHIKZ030005354">
    <property type="protein sequence ID" value="CAE1323145.1"/>
    <property type="molecule type" value="Genomic_DNA"/>
</dbReference>
<dbReference type="Pfam" id="PF24102">
    <property type="entry name" value="FLAD1_M"/>
    <property type="match status" value="1"/>
</dbReference>
<keyword evidence="4" id="KW-0548">Nucleotidyltransferase</keyword>
<reference evidence="4" key="1">
    <citation type="submission" date="2021-01" db="EMBL/GenBank/DDBJ databases">
        <authorList>
            <person name="Li R."/>
            <person name="Bekaert M."/>
        </authorList>
    </citation>
    <scope>NUCLEOTIDE SEQUENCE</scope>
    <source>
        <strain evidence="4">Farmed</strain>
    </source>
</reference>
<dbReference type="InterPro" id="IPR056596">
    <property type="entry name" value="FLAD1_M"/>
</dbReference>
<keyword evidence="5" id="KW-1185">Reference proteome</keyword>
<dbReference type="SMART" id="SM00852">
    <property type="entry name" value="MoCF_biosynth"/>
    <property type="match status" value="1"/>
</dbReference>
<dbReference type="Gene3D" id="3.40.980.10">
    <property type="entry name" value="MoaB/Mog-like domain"/>
    <property type="match status" value="1"/>
</dbReference>
<comment type="similarity">
    <text evidence="1">In the N-terminal section; belongs to the MoaB/Mog family.</text>
</comment>
<dbReference type="InterPro" id="IPR050101">
    <property type="entry name" value="CinA"/>
</dbReference>
<dbReference type="InterPro" id="IPR036425">
    <property type="entry name" value="MoaB/Mog-like_dom_sf"/>
</dbReference>
<dbReference type="OrthoDB" id="270728at2759"/>
<dbReference type="Pfam" id="PF00994">
    <property type="entry name" value="MoCF_biosynth"/>
    <property type="match status" value="1"/>
</dbReference>
<dbReference type="PANTHER" id="PTHR13939:SF0">
    <property type="entry name" value="NMN AMIDOHYDROLASE-LIKE PROTEIN YFAY"/>
    <property type="match status" value="1"/>
</dbReference>
<comment type="caution">
    <text evidence="4">The sequence shown here is derived from an EMBL/GenBank/DDBJ whole genome shotgun (WGS) entry which is preliminary data.</text>
</comment>
<dbReference type="Proteomes" id="UP000597762">
    <property type="component" value="Unassembled WGS sequence"/>
</dbReference>
<evidence type="ECO:0000313" key="5">
    <source>
        <dbReference type="Proteomes" id="UP000597762"/>
    </source>
</evidence>
<feature type="domain" description="MoaB/Mog" evidence="3">
    <location>
        <begin position="12"/>
        <end position="178"/>
    </location>
</feature>
<evidence type="ECO:0000256" key="2">
    <source>
        <dbReference type="SAM" id="MobiDB-lite"/>
    </source>
</evidence>
<evidence type="ECO:0000313" key="4">
    <source>
        <dbReference type="EMBL" id="CAE1323145.1"/>
    </source>
</evidence>
<dbReference type="AlphaFoldDB" id="A0A812EH71"/>
<accession>A0A812EH71</accession>
<proteinExistence type="inferred from homology"/>
<evidence type="ECO:0000256" key="1">
    <source>
        <dbReference type="ARBA" id="ARBA00007589"/>
    </source>
</evidence>
<evidence type="ECO:0000259" key="3">
    <source>
        <dbReference type="SMART" id="SM00852"/>
    </source>
</evidence>
<name>A0A812EH71_ACAPH</name>
<protein>
    <submittedName>
        <fullName evidence="4">FLAD1</fullName>
        <ecNumber evidence="4">2.7.7.2</ecNumber>
    </submittedName>
</protein>
<keyword evidence="4" id="KW-0808">Transferase</keyword>
<dbReference type="CDD" id="cd00885">
    <property type="entry name" value="cinA"/>
    <property type="match status" value="1"/>
</dbReference>